<dbReference type="OrthoDB" id="3541472at2759"/>
<dbReference type="Gene3D" id="3.80.10.10">
    <property type="entry name" value="Ribonuclease Inhibitor"/>
    <property type="match status" value="1"/>
</dbReference>
<feature type="region of interest" description="Disordered" evidence="1">
    <location>
        <begin position="87"/>
        <end position="114"/>
    </location>
</feature>
<name>A0A0D2N720_HYPSF</name>
<evidence type="ECO:0000259" key="2">
    <source>
        <dbReference type="PROSITE" id="PS50181"/>
    </source>
</evidence>
<dbReference type="InterPro" id="IPR032675">
    <property type="entry name" value="LRR_dom_sf"/>
</dbReference>
<dbReference type="PROSITE" id="PS50181">
    <property type="entry name" value="FBOX"/>
    <property type="match status" value="1"/>
</dbReference>
<dbReference type="InterPro" id="IPR001810">
    <property type="entry name" value="F-box_dom"/>
</dbReference>
<organism evidence="3 4">
    <name type="scientific">Hypholoma sublateritium (strain FD-334 SS-4)</name>
    <dbReference type="NCBI Taxonomy" id="945553"/>
    <lineage>
        <taxon>Eukaryota</taxon>
        <taxon>Fungi</taxon>
        <taxon>Dikarya</taxon>
        <taxon>Basidiomycota</taxon>
        <taxon>Agaricomycotina</taxon>
        <taxon>Agaricomycetes</taxon>
        <taxon>Agaricomycetidae</taxon>
        <taxon>Agaricales</taxon>
        <taxon>Agaricineae</taxon>
        <taxon>Strophariaceae</taxon>
        <taxon>Hypholoma</taxon>
    </lineage>
</organism>
<sequence>MLDFLSLPPEIIEKITDQLEGTYKKTLRLACKQINTIVEHQLFANIVIKYSNYQPDLICEQLEALATRQTTARLHARSLEIRGFSPDSHLGARSRSRSVERSRGSRSRSRGPLAEAHQTNKVLLSFLGQAISSLSKVREVWWHIGVNDPDWSQIVVMDALVSLPFVEVLRISLGGAPTSSLRLEQLTNMRRITISGYCADARTEFVAGLRTLISNSSGLTHLDVSVKGRADGTDVATLHDLLGDVPAGAPLALTHLTLQNWGVRLDARILPSLRSLHTLSLHSAMDARSVAASEDDDAEMAELVALTTACCSSSDEIWDALRADRIWLTEISTDAVSGAFLEYLAAYTGVQRLTLCSALANDGLVSDALAMRFYTDVLPRHAASLVALEITPEYEGKWCFGRHNSASLLRCANLQTLKIHIISGEINRAKKQDVVVSPAPPSAFARPLTRGPLLKWTLLEIADALPHLSHLTIASADSESNRGGRSGNPSIGHIYRVNKEITESVTTFGPLDPSALSKVITTPVRDYVARSDKNAGSGLWYRSSMSQGSHLEL</sequence>
<evidence type="ECO:0000256" key="1">
    <source>
        <dbReference type="SAM" id="MobiDB-lite"/>
    </source>
</evidence>
<proteinExistence type="predicted"/>
<gene>
    <name evidence="3" type="ORF">HYPSUDRAFT_72300</name>
</gene>
<dbReference type="Proteomes" id="UP000054270">
    <property type="component" value="Unassembled WGS sequence"/>
</dbReference>
<dbReference type="SUPFAM" id="SSF52047">
    <property type="entry name" value="RNI-like"/>
    <property type="match status" value="1"/>
</dbReference>
<feature type="domain" description="F-box" evidence="2">
    <location>
        <begin position="1"/>
        <end position="46"/>
    </location>
</feature>
<evidence type="ECO:0000313" key="3">
    <source>
        <dbReference type="EMBL" id="KJA14924.1"/>
    </source>
</evidence>
<evidence type="ECO:0000313" key="4">
    <source>
        <dbReference type="Proteomes" id="UP000054270"/>
    </source>
</evidence>
<dbReference type="STRING" id="945553.A0A0D2N720"/>
<protein>
    <recommendedName>
        <fullName evidence="2">F-box domain-containing protein</fullName>
    </recommendedName>
</protein>
<accession>A0A0D2N720</accession>
<reference evidence="4" key="1">
    <citation type="submission" date="2014-04" db="EMBL/GenBank/DDBJ databases">
        <title>Evolutionary Origins and Diversification of the Mycorrhizal Mutualists.</title>
        <authorList>
            <consortium name="DOE Joint Genome Institute"/>
            <consortium name="Mycorrhizal Genomics Consortium"/>
            <person name="Kohler A."/>
            <person name="Kuo A."/>
            <person name="Nagy L.G."/>
            <person name="Floudas D."/>
            <person name="Copeland A."/>
            <person name="Barry K.W."/>
            <person name="Cichocki N."/>
            <person name="Veneault-Fourrey C."/>
            <person name="LaButti K."/>
            <person name="Lindquist E.A."/>
            <person name="Lipzen A."/>
            <person name="Lundell T."/>
            <person name="Morin E."/>
            <person name="Murat C."/>
            <person name="Riley R."/>
            <person name="Ohm R."/>
            <person name="Sun H."/>
            <person name="Tunlid A."/>
            <person name="Henrissat B."/>
            <person name="Grigoriev I.V."/>
            <person name="Hibbett D.S."/>
            <person name="Martin F."/>
        </authorList>
    </citation>
    <scope>NUCLEOTIDE SEQUENCE [LARGE SCALE GENOMIC DNA]</scope>
    <source>
        <strain evidence="4">FD-334 SS-4</strain>
    </source>
</reference>
<dbReference type="EMBL" id="KN817660">
    <property type="protein sequence ID" value="KJA14924.1"/>
    <property type="molecule type" value="Genomic_DNA"/>
</dbReference>
<dbReference type="OMA" id="DETHTAW"/>
<keyword evidence="4" id="KW-1185">Reference proteome</keyword>
<dbReference type="AlphaFoldDB" id="A0A0D2N720"/>